<evidence type="ECO:0000313" key="2">
    <source>
        <dbReference type="WBParaSite" id="MhA1_Contig229.frz3.gene3"/>
    </source>
</evidence>
<organism evidence="1 2">
    <name type="scientific">Meloidogyne hapla</name>
    <name type="common">Root-knot nematode worm</name>
    <dbReference type="NCBI Taxonomy" id="6305"/>
    <lineage>
        <taxon>Eukaryota</taxon>
        <taxon>Metazoa</taxon>
        <taxon>Ecdysozoa</taxon>
        <taxon>Nematoda</taxon>
        <taxon>Chromadorea</taxon>
        <taxon>Rhabditida</taxon>
        <taxon>Tylenchina</taxon>
        <taxon>Tylenchomorpha</taxon>
        <taxon>Tylenchoidea</taxon>
        <taxon>Meloidogynidae</taxon>
        <taxon>Meloidogyninae</taxon>
        <taxon>Meloidogyne</taxon>
    </lineage>
</organism>
<evidence type="ECO:0000313" key="1">
    <source>
        <dbReference type="Proteomes" id="UP000095281"/>
    </source>
</evidence>
<reference evidence="2" key="1">
    <citation type="submission" date="2016-11" db="UniProtKB">
        <authorList>
            <consortium name="WormBaseParasite"/>
        </authorList>
    </citation>
    <scope>IDENTIFICATION</scope>
</reference>
<accession>A0A1I8BGH9</accession>
<dbReference type="AlphaFoldDB" id="A0A1I8BGH9"/>
<keyword evidence="1" id="KW-1185">Reference proteome</keyword>
<dbReference type="WBParaSite" id="MhA1_Contig229.frz3.gene3">
    <property type="protein sequence ID" value="MhA1_Contig229.frz3.gene3"/>
    <property type="gene ID" value="MhA1_Contig229.frz3.gene3"/>
</dbReference>
<name>A0A1I8BGH9_MELHA</name>
<sequence length="323" mass="35458">MRILGADCGFKEFNFGMNQQRTSENHCADKEEILMPYLEAMANFREVVRNDLLPLLSLSPLQAGGFGQLPAGGFFFLFPPASRWLLPTASRGDSSFSSFPPASRWLRPTASRGVLLSLSPLQAGGFGQLPAGGFFFLNWWNHQTTTTMKLHSDATMEHVLHFFLFFPLASRWRLLPTASRGDSSFSSFPPASRWLLPTASRGDSSFSSFPPASRWLRPTASRGFFFLFPPCKQVASANCQQGGISFSSFPLQAGGFCQLPAGGGGLRPVVPLSPSPPVTPKTHMPFGRVAEYVSTTPNNSSSMDYQNKWFIRCNVGCVSYANL</sequence>
<protein>
    <submittedName>
        <fullName evidence="2">Uncharacterized protein</fullName>
    </submittedName>
</protein>
<proteinExistence type="predicted"/>
<dbReference type="Proteomes" id="UP000095281">
    <property type="component" value="Unplaced"/>
</dbReference>